<accession>A0A382WHE4</accession>
<sequence>VEEELIVTTFDGVVIGAGHNGLTLAAYLARAGLKIAVLERNSEIGGGTSTEEPTLSGYRFNLHSNFFMGFRHAPMMRDLELHRFGFSYIEPPVQQAAAFRDGSCVVIHQDLDATCTSLARFSKQDAKTFHDLYHLYAVKMRPLLVSLLYNAPLPIDELLDRLSGPEAKEFLSHAQHDLFSVV</sequence>
<feature type="non-terminal residue" evidence="1">
    <location>
        <position position="1"/>
    </location>
</feature>
<name>A0A382WHE4_9ZZZZ</name>
<dbReference type="InterPro" id="IPR036188">
    <property type="entry name" value="FAD/NAD-bd_sf"/>
</dbReference>
<dbReference type="PANTHER" id="PTHR10668:SF103">
    <property type="entry name" value="PYRIDINE NUCLEOTIDE-DISULFIDE OXIDOREDUCTASE DOMAIN-CONTAINING PROTEIN 2"/>
    <property type="match status" value="1"/>
</dbReference>
<dbReference type="EMBL" id="UINC01159771">
    <property type="protein sequence ID" value="SVD58050.1"/>
    <property type="molecule type" value="Genomic_DNA"/>
</dbReference>
<evidence type="ECO:0000313" key="1">
    <source>
        <dbReference type="EMBL" id="SVD58050.1"/>
    </source>
</evidence>
<dbReference type="Gene3D" id="3.50.50.60">
    <property type="entry name" value="FAD/NAD(P)-binding domain"/>
    <property type="match status" value="1"/>
</dbReference>
<proteinExistence type="predicted"/>
<protein>
    <recommendedName>
        <fullName evidence="2">FAD dependent oxidoreductase domain-containing protein</fullName>
    </recommendedName>
</protein>
<gene>
    <name evidence="1" type="ORF">METZ01_LOCUS410904</name>
</gene>
<evidence type="ECO:0008006" key="2">
    <source>
        <dbReference type="Google" id="ProtNLM"/>
    </source>
</evidence>
<dbReference type="SUPFAM" id="SSF51905">
    <property type="entry name" value="FAD/NAD(P)-binding domain"/>
    <property type="match status" value="1"/>
</dbReference>
<feature type="non-terminal residue" evidence="1">
    <location>
        <position position="182"/>
    </location>
</feature>
<organism evidence="1">
    <name type="scientific">marine metagenome</name>
    <dbReference type="NCBI Taxonomy" id="408172"/>
    <lineage>
        <taxon>unclassified sequences</taxon>
        <taxon>metagenomes</taxon>
        <taxon>ecological metagenomes</taxon>
    </lineage>
</organism>
<dbReference type="AlphaFoldDB" id="A0A382WHE4"/>
<reference evidence="1" key="1">
    <citation type="submission" date="2018-05" db="EMBL/GenBank/DDBJ databases">
        <authorList>
            <person name="Lanie J.A."/>
            <person name="Ng W.-L."/>
            <person name="Kazmierczak K.M."/>
            <person name="Andrzejewski T.M."/>
            <person name="Davidsen T.M."/>
            <person name="Wayne K.J."/>
            <person name="Tettelin H."/>
            <person name="Glass J.I."/>
            <person name="Rusch D."/>
            <person name="Podicherti R."/>
            <person name="Tsui H.-C.T."/>
            <person name="Winkler M.E."/>
        </authorList>
    </citation>
    <scope>NUCLEOTIDE SEQUENCE</scope>
</reference>
<dbReference type="PANTHER" id="PTHR10668">
    <property type="entry name" value="PHYTOENE DEHYDROGENASE"/>
    <property type="match status" value="1"/>
</dbReference>
<dbReference type="Pfam" id="PF13450">
    <property type="entry name" value="NAD_binding_8"/>
    <property type="match status" value="1"/>
</dbReference>